<proteinExistence type="predicted"/>
<dbReference type="GO" id="GO:0010288">
    <property type="term" value="P:response to lead ion"/>
    <property type="evidence" value="ECO:0007669"/>
    <property type="project" value="TreeGrafter"/>
</dbReference>
<dbReference type="Pfam" id="PF12840">
    <property type="entry name" value="HTH_20"/>
    <property type="match status" value="1"/>
</dbReference>
<dbReference type="AlphaFoldDB" id="A0A1G6QDT0"/>
<sequence length="246" mass="26121">MPAEVFACEPWHMSRSTELAGLAALIADPTRAAFCLALLDGRAWTVTELARQADVAASTASEHLSRLVDGGLLVERRQGRHRYLQLAGPHVADLLEGLAAHVDPVSEPRPTLRGSRVSAALARGRTCYDHLAGRLGVTITDAMADKGLLDLANGCALTPEGSAWLVDSLGVAPSRLRDTRRPLGKACLDWTERRTHVAGLAGALVCRTFIGNAWLKRIGSGRAVAPTDSGIEAIGELLGIDLAVQR</sequence>
<dbReference type="Proteomes" id="UP000199494">
    <property type="component" value="Unassembled WGS sequence"/>
</dbReference>
<keyword evidence="2" id="KW-1185">Reference proteome</keyword>
<reference evidence="1 2" key="1">
    <citation type="submission" date="2016-10" db="EMBL/GenBank/DDBJ databases">
        <authorList>
            <person name="de Groot N.N."/>
        </authorList>
    </citation>
    <scope>NUCLEOTIDE SEQUENCE [LARGE SCALE GENOMIC DNA]</scope>
    <source>
        <strain evidence="1 2">CGMCC 4.5506</strain>
    </source>
</reference>
<dbReference type="GO" id="GO:0046686">
    <property type="term" value="P:response to cadmium ion"/>
    <property type="evidence" value="ECO:0007669"/>
    <property type="project" value="TreeGrafter"/>
</dbReference>
<keyword evidence="1" id="KW-0238">DNA-binding</keyword>
<protein>
    <submittedName>
        <fullName evidence="1">DNA-binding transcriptional regulator, ArsR family</fullName>
    </submittedName>
</protein>
<evidence type="ECO:0000313" key="2">
    <source>
        <dbReference type="Proteomes" id="UP000199494"/>
    </source>
</evidence>
<dbReference type="GO" id="GO:0032791">
    <property type="term" value="F:lead ion binding"/>
    <property type="evidence" value="ECO:0007669"/>
    <property type="project" value="TreeGrafter"/>
</dbReference>
<dbReference type="EMBL" id="FMZE01000004">
    <property type="protein sequence ID" value="SDC90084.1"/>
    <property type="molecule type" value="Genomic_DNA"/>
</dbReference>
<dbReference type="PANTHER" id="PTHR39168:SF1">
    <property type="entry name" value="TRANSCRIPTIONAL REGULATORY PROTEIN"/>
    <property type="match status" value="1"/>
</dbReference>
<gene>
    <name evidence="1" type="ORF">SAMN05421630_104354</name>
</gene>
<dbReference type="SUPFAM" id="SSF46785">
    <property type="entry name" value="Winged helix' DNA-binding domain"/>
    <property type="match status" value="1"/>
</dbReference>
<dbReference type="PRINTS" id="PR00778">
    <property type="entry name" value="HTHARSR"/>
</dbReference>
<name>A0A1G6QDT0_9PSEU</name>
<organism evidence="1 2">
    <name type="scientific">Prauserella marina</name>
    <dbReference type="NCBI Taxonomy" id="530584"/>
    <lineage>
        <taxon>Bacteria</taxon>
        <taxon>Bacillati</taxon>
        <taxon>Actinomycetota</taxon>
        <taxon>Actinomycetes</taxon>
        <taxon>Pseudonocardiales</taxon>
        <taxon>Pseudonocardiaceae</taxon>
        <taxon>Prauserella</taxon>
    </lineage>
</organism>
<dbReference type="STRING" id="530584.SAMN05421630_104354"/>
<dbReference type="CDD" id="cd00090">
    <property type="entry name" value="HTH_ARSR"/>
    <property type="match status" value="1"/>
</dbReference>
<accession>A0A1G6QDT0</accession>
<dbReference type="Gene3D" id="1.10.10.10">
    <property type="entry name" value="Winged helix-like DNA-binding domain superfamily/Winged helix DNA-binding domain"/>
    <property type="match status" value="1"/>
</dbReference>
<dbReference type="GO" id="GO:0097063">
    <property type="term" value="F:cadmium ion sensor activity"/>
    <property type="evidence" value="ECO:0007669"/>
    <property type="project" value="TreeGrafter"/>
</dbReference>
<dbReference type="PROSITE" id="PS50987">
    <property type="entry name" value="HTH_ARSR_2"/>
    <property type="match status" value="1"/>
</dbReference>
<dbReference type="SMART" id="SM00418">
    <property type="entry name" value="HTH_ARSR"/>
    <property type="match status" value="1"/>
</dbReference>
<dbReference type="InterPro" id="IPR052543">
    <property type="entry name" value="HTH_Metal-responsive_Reg"/>
</dbReference>
<dbReference type="GO" id="GO:0003700">
    <property type="term" value="F:DNA-binding transcription factor activity"/>
    <property type="evidence" value="ECO:0007669"/>
    <property type="project" value="InterPro"/>
</dbReference>
<dbReference type="InterPro" id="IPR036390">
    <property type="entry name" value="WH_DNA-bd_sf"/>
</dbReference>
<evidence type="ECO:0000313" key="1">
    <source>
        <dbReference type="EMBL" id="SDC90084.1"/>
    </source>
</evidence>
<dbReference type="GO" id="GO:0003677">
    <property type="term" value="F:DNA binding"/>
    <property type="evidence" value="ECO:0007669"/>
    <property type="project" value="UniProtKB-KW"/>
</dbReference>
<dbReference type="NCBIfam" id="NF033788">
    <property type="entry name" value="HTH_metalloreg"/>
    <property type="match status" value="1"/>
</dbReference>
<dbReference type="InterPro" id="IPR011991">
    <property type="entry name" value="ArsR-like_HTH"/>
</dbReference>
<dbReference type="PANTHER" id="PTHR39168">
    <property type="entry name" value="TRANSCRIPTIONAL REGULATOR-RELATED"/>
    <property type="match status" value="1"/>
</dbReference>
<dbReference type="InterPro" id="IPR001845">
    <property type="entry name" value="HTH_ArsR_DNA-bd_dom"/>
</dbReference>
<dbReference type="InterPro" id="IPR036388">
    <property type="entry name" value="WH-like_DNA-bd_sf"/>
</dbReference>